<feature type="compositionally biased region" description="Basic and acidic residues" evidence="2">
    <location>
        <begin position="1133"/>
        <end position="1143"/>
    </location>
</feature>
<feature type="compositionally biased region" description="Polar residues" evidence="2">
    <location>
        <begin position="335"/>
        <end position="364"/>
    </location>
</feature>
<dbReference type="InterPro" id="IPR000938">
    <property type="entry name" value="CAP-Gly_domain"/>
</dbReference>
<feature type="coiled-coil region" evidence="1">
    <location>
        <begin position="496"/>
        <end position="618"/>
    </location>
</feature>
<dbReference type="OrthoDB" id="2130750at2759"/>
<feature type="region of interest" description="Disordered" evidence="2">
    <location>
        <begin position="225"/>
        <end position="441"/>
    </location>
</feature>
<evidence type="ECO:0000256" key="2">
    <source>
        <dbReference type="SAM" id="MobiDB-lite"/>
    </source>
</evidence>
<dbReference type="AlphaFoldDB" id="A0A401GFT5"/>
<gene>
    <name evidence="4" type="ORF">SCP_0306860</name>
</gene>
<evidence type="ECO:0000256" key="1">
    <source>
        <dbReference type="SAM" id="Coils"/>
    </source>
</evidence>
<feature type="compositionally biased region" description="Polar residues" evidence="2">
    <location>
        <begin position="225"/>
        <end position="281"/>
    </location>
</feature>
<feature type="compositionally biased region" description="Polar residues" evidence="2">
    <location>
        <begin position="115"/>
        <end position="136"/>
    </location>
</feature>
<dbReference type="STRING" id="139825.A0A401GFT5"/>
<feature type="region of interest" description="Disordered" evidence="2">
    <location>
        <begin position="1125"/>
        <end position="1146"/>
    </location>
</feature>
<dbReference type="InParanoid" id="A0A401GFT5"/>
<dbReference type="InterPro" id="IPR036859">
    <property type="entry name" value="CAP-Gly_dom_sf"/>
</dbReference>
<reference evidence="4 5" key="1">
    <citation type="journal article" date="2018" name="Sci. Rep.">
        <title>Genome sequence of the cauliflower mushroom Sparassis crispa (Hanabiratake) and its association with beneficial usage.</title>
        <authorList>
            <person name="Kiyama R."/>
            <person name="Furutani Y."/>
            <person name="Kawaguchi K."/>
            <person name="Nakanishi T."/>
        </authorList>
    </citation>
    <scope>NUCLEOTIDE SEQUENCE [LARGE SCALE GENOMIC DNA]</scope>
</reference>
<dbReference type="Pfam" id="PF01302">
    <property type="entry name" value="CAP_GLY"/>
    <property type="match status" value="1"/>
</dbReference>
<dbReference type="SUPFAM" id="SSF74924">
    <property type="entry name" value="Cap-Gly domain"/>
    <property type="match status" value="1"/>
</dbReference>
<sequence>MLTPTSSKARVSGIPTPSKSTNIPTPGRPRSASTSAQFQTQSHDEEYISKAFADAIRANDPAQHRYSRTSDVSVPSLSPSSAHPSHSGRRSVTGRPSSVASSSSAVSSGPSRTPATNPRSARPPSRQSDVFAQSSGRAGRSFEVGDNVRIESLGFEGTLRYLGEIDGKPGLWAGVELSGGFAYKGKNNGTVNGKQYFVCPRSCGVFVASTKLSLPTVGFGTISRPSSVASTRSGRLTPSLSGRMTPSTSAGMQSGRKTPSISMSNGRVTPCTSNGRVTPSAQGGRRTPGIVPPSRIRSAGPDSSGNPITPMRGAPLQNSITPGSRASRYVGMTAKQLSSRGAGTRSPPQKSSGANSPTRFTGLSSAGPGHLSSPTRGLSSPFNTPKAISSGRTSNVGMGIPSTTPTKSRAILSTPRARVPSSIAMPPPASPSGSLISSRSISLDDPPFKERGNGSLTDLELNGKALQDKIAELISGKPSGPVSRPESSASVTSSAAVEFQTQIERMQTQLETLEGHNQRLRTATSVHEREAQEAAERMQKLLSDHKQDSARIIELEASVRTNERLLGERDSAIEALERAAQQTAMDIDKIKSEAEARLRDVQSKLDDKEALVNHLKESIEFKEGRETENDAVLRAKDAEIALLGARVEKAYLELEDERRELGGQVDELRKAGQETIALYEERLSTSESKRFDLEDEITSLQDQLRKSTVSPSPSAIAHHTSSAVEIDNEALRDQVQHLQKKILTLEDRLEDAHLALEREDVAVRERMTRYKEREDGMREELQGRRDEVERLLKSEEGARQRVEEMVEALRENTVALENARAEIEGLRSEIVVLEAANMSGGSSGSSERLAEVAQRTASERGRLMDEIVQLKQQLAAQPGDGSSSLARTGGAVHDLAEAVNALKSEKATLQQLCDDREAELATERDVVADLRLLVEERSAELETIRKKFNRELPVNGLDAGKGMPGSPFKYDIAAARDEITGLKHIVQELQKENSAAGQRNKVLESENRLLLSETEQLREDLKALEENVEQSILREEQALLSGEDSSSVSASGDAVALQKSLKEVKVKYETDLEQLRKKQMDAEMKTARTIHDLNKEIGELETLIESKIYREDELERELERLKEKLARSQKKTSKTELREDGASKPEVGASSTEVCEICERPGHDIFTCDLLKGEGGRMGGGSSSGGEESELVCEDCEGRGHVAANCPHSLDVF</sequence>
<dbReference type="PROSITE" id="PS50245">
    <property type="entry name" value="CAP_GLY_2"/>
    <property type="match status" value="1"/>
</dbReference>
<dbReference type="Gene3D" id="2.30.30.190">
    <property type="entry name" value="CAP Gly-rich-like domain"/>
    <property type="match status" value="1"/>
</dbReference>
<proteinExistence type="predicted"/>
<dbReference type="PANTHER" id="PTHR34491">
    <property type="entry name" value="A-TYPE INCLUSION PROTEIN, PUTATIVE-RELATED"/>
    <property type="match status" value="1"/>
</dbReference>
<evidence type="ECO:0000313" key="4">
    <source>
        <dbReference type="EMBL" id="GBE80963.1"/>
    </source>
</evidence>
<dbReference type="Gene3D" id="4.10.60.10">
    <property type="entry name" value="Zinc finger, CCHC-type"/>
    <property type="match status" value="1"/>
</dbReference>
<keyword evidence="1" id="KW-0175">Coiled coil</keyword>
<feature type="region of interest" description="Disordered" evidence="2">
    <location>
        <begin position="1"/>
        <end position="138"/>
    </location>
</feature>
<organism evidence="4 5">
    <name type="scientific">Sparassis crispa</name>
    <dbReference type="NCBI Taxonomy" id="139825"/>
    <lineage>
        <taxon>Eukaryota</taxon>
        <taxon>Fungi</taxon>
        <taxon>Dikarya</taxon>
        <taxon>Basidiomycota</taxon>
        <taxon>Agaricomycotina</taxon>
        <taxon>Agaricomycetes</taxon>
        <taxon>Polyporales</taxon>
        <taxon>Sparassidaceae</taxon>
        <taxon>Sparassis</taxon>
    </lineage>
</organism>
<evidence type="ECO:0000313" key="5">
    <source>
        <dbReference type="Proteomes" id="UP000287166"/>
    </source>
</evidence>
<evidence type="ECO:0000259" key="3">
    <source>
        <dbReference type="PROSITE" id="PS50245"/>
    </source>
</evidence>
<name>A0A401GFT5_9APHY</name>
<feature type="compositionally biased region" description="Low complexity" evidence="2">
    <location>
        <begin position="431"/>
        <end position="441"/>
    </location>
</feature>
<feature type="coiled-coil region" evidence="1">
    <location>
        <begin position="972"/>
        <end position="1034"/>
    </location>
</feature>
<feature type="compositionally biased region" description="Low complexity" evidence="2">
    <location>
        <begin position="31"/>
        <end position="41"/>
    </location>
</feature>
<feature type="coiled-coil region" evidence="1">
    <location>
        <begin position="651"/>
        <end position="919"/>
    </location>
</feature>
<feature type="compositionally biased region" description="Low complexity" evidence="2">
    <location>
        <begin position="70"/>
        <end position="114"/>
    </location>
</feature>
<dbReference type="PROSITE" id="PS00845">
    <property type="entry name" value="CAP_GLY_1"/>
    <property type="match status" value="1"/>
</dbReference>
<comment type="caution">
    <text evidence="4">The sequence shown here is derived from an EMBL/GenBank/DDBJ whole genome shotgun (WGS) entry which is preliminary data.</text>
</comment>
<feature type="domain" description="CAP-Gly" evidence="3">
    <location>
        <begin position="163"/>
        <end position="208"/>
    </location>
</feature>
<accession>A0A401GFT5</accession>
<dbReference type="RefSeq" id="XP_027611876.1">
    <property type="nucleotide sequence ID" value="XM_027756075.1"/>
</dbReference>
<dbReference type="SMART" id="SM01052">
    <property type="entry name" value="CAP_GLY"/>
    <property type="match status" value="1"/>
</dbReference>
<dbReference type="PANTHER" id="PTHR34491:SF156">
    <property type="entry name" value="KINESIN MOTOR DOMAIN-CONTAINING PROTEIN"/>
    <property type="match status" value="1"/>
</dbReference>
<dbReference type="EMBL" id="BFAD01000003">
    <property type="protein sequence ID" value="GBE80963.1"/>
    <property type="molecule type" value="Genomic_DNA"/>
</dbReference>
<dbReference type="GeneID" id="38777880"/>
<keyword evidence="5" id="KW-1185">Reference proteome</keyword>
<protein>
    <recommendedName>
        <fullName evidence="3">CAP-Gly domain-containing protein</fullName>
    </recommendedName>
</protein>
<feature type="compositionally biased region" description="Polar residues" evidence="2">
    <location>
        <begin position="372"/>
        <end position="407"/>
    </location>
</feature>
<dbReference type="Proteomes" id="UP000287166">
    <property type="component" value="Unassembled WGS sequence"/>
</dbReference>
<feature type="compositionally biased region" description="Polar residues" evidence="2">
    <location>
        <begin position="1"/>
        <end position="24"/>
    </location>
</feature>